<organism evidence="2">
    <name type="scientific">Staphylothermus marinus</name>
    <dbReference type="NCBI Taxonomy" id="2280"/>
    <lineage>
        <taxon>Archaea</taxon>
        <taxon>Thermoproteota</taxon>
        <taxon>Thermoprotei</taxon>
        <taxon>Desulfurococcales</taxon>
        <taxon>Desulfurococcaceae</taxon>
        <taxon>Staphylothermus</taxon>
    </lineage>
</organism>
<proteinExistence type="predicted"/>
<accession>A0A7C4JN65</accession>
<name>A0A7C4JN65_STAMA</name>
<gene>
    <name evidence="1" type="ORF">ENU09_01360</name>
    <name evidence="2" type="ORF">ENU20_02525</name>
</gene>
<sequence length="76" mass="9010">MGRSITPLKQLIYRYLDRWVKALELLDQREAQCMKKFLEDIDTTISVFTHFGMVDPMEIMVFHILRKTLCKDDICG</sequence>
<dbReference type="EMBL" id="DTBE01000041">
    <property type="protein sequence ID" value="HGQ59360.1"/>
    <property type="molecule type" value="Genomic_DNA"/>
</dbReference>
<reference evidence="2" key="1">
    <citation type="journal article" date="2020" name="mSystems">
        <title>Genome- and Community-Level Interaction Insights into Carbon Utilization and Element Cycling Functions of Hydrothermarchaeota in Hydrothermal Sediment.</title>
        <authorList>
            <person name="Zhou Z."/>
            <person name="Liu Y."/>
            <person name="Xu W."/>
            <person name="Pan J."/>
            <person name="Luo Z.H."/>
            <person name="Li M."/>
        </authorList>
    </citation>
    <scope>NUCLEOTIDE SEQUENCE [LARGE SCALE GENOMIC DNA]</scope>
    <source>
        <strain evidence="1">SpSt-638</strain>
        <strain evidence="2">SpSt-648</strain>
    </source>
</reference>
<comment type="caution">
    <text evidence="2">The sequence shown here is derived from an EMBL/GenBank/DDBJ whole genome shotgun (WGS) entry which is preliminary data.</text>
</comment>
<evidence type="ECO:0000313" key="2">
    <source>
        <dbReference type="EMBL" id="HGQ73935.1"/>
    </source>
</evidence>
<dbReference type="EMBL" id="DTBP01000017">
    <property type="protein sequence ID" value="HGQ73935.1"/>
    <property type="molecule type" value="Genomic_DNA"/>
</dbReference>
<protein>
    <submittedName>
        <fullName evidence="2">Uncharacterized protein</fullName>
    </submittedName>
</protein>
<dbReference type="AlphaFoldDB" id="A0A7C4JN65"/>
<evidence type="ECO:0000313" key="1">
    <source>
        <dbReference type="EMBL" id="HGQ59360.1"/>
    </source>
</evidence>